<proteinExistence type="predicted"/>
<keyword evidence="3" id="KW-1185">Reference proteome</keyword>
<dbReference type="EMBL" id="JAUPFM010000018">
    <property type="protein sequence ID" value="KAK2822738.1"/>
    <property type="molecule type" value="Genomic_DNA"/>
</dbReference>
<evidence type="ECO:0000313" key="2">
    <source>
        <dbReference type="EMBL" id="KAK2822738.1"/>
    </source>
</evidence>
<organism evidence="2 3">
    <name type="scientific">Channa striata</name>
    <name type="common">Snakehead murrel</name>
    <name type="synonym">Ophicephalus striatus</name>
    <dbReference type="NCBI Taxonomy" id="64152"/>
    <lineage>
        <taxon>Eukaryota</taxon>
        <taxon>Metazoa</taxon>
        <taxon>Chordata</taxon>
        <taxon>Craniata</taxon>
        <taxon>Vertebrata</taxon>
        <taxon>Euteleostomi</taxon>
        <taxon>Actinopterygii</taxon>
        <taxon>Neopterygii</taxon>
        <taxon>Teleostei</taxon>
        <taxon>Neoteleostei</taxon>
        <taxon>Acanthomorphata</taxon>
        <taxon>Anabantaria</taxon>
        <taxon>Anabantiformes</taxon>
        <taxon>Channoidei</taxon>
        <taxon>Channidae</taxon>
        <taxon>Channa</taxon>
    </lineage>
</organism>
<evidence type="ECO:0000256" key="1">
    <source>
        <dbReference type="SAM" id="MobiDB-lite"/>
    </source>
</evidence>
<reference evidence="2" key="1">
    <citation type="submission" date="2023-07" db="EMBL/GenBank/DDBJ databases">
        <title>Chromosome-level Genome Assembly of Striped Snakehead (Channa striata).</title>
        <authorList>
            <person name="Liu H."/>
        </authorList>
    </citation>
    <scope>NUCLEOTIDE SEQUENCE</scope>
    <source>
        <strain evidence="2">Gz</strain>
        <tissue evidence="2">Muscle</tissue>
    </source>
</reference>
<accession>A0AA88LRL8</accession>
<feature type="compositionally biased region" description="Low complexity" evidence="1">
    <location>
        <begin position="30"/>
        <end position="43"/>
    </location>
</feature>
<feature type="compositionally biased region" description="Basic residues" evidence="1">
    <location>
        <begin position="150"/>
        <end position="162"/>
    </location>
</feature>
<gene>
    <name evidence="2" type="ORF">Q5P01_022803</name>
</gene>
<dbReference type="Proteomes" id="UP001187415">
    <property type="component" value="Unassembled WGS sequence"/>
</dbReference>
<dbReference type="AlphaFoldDB" id="A0AA88LRL8"/>
<evidence type="ECO:0000313" key="3">
    <source>
        <dbReference type="Proteomes" id="UP001187415"/>
    </source>
</evidence>
<sequence>MHKGPRRSSPPALRATGKGEGVGGQRDNGRLPGPAGPRPGARRSMNGRAHVPSRQSRVSGLQPEQDARPPSGRIAARDPRSSNASEGDASCSALKSVPGATWPPRGRQWARRGSFEFPAVPRKKRRRSRPVDYCSRSAETRGSPEPSLRSPRRARTRSRAPHTHIGTFSREKALLTYSGLSMQISVMVRVLEIFRSFCLQDNKARNLKGSWLQMTAAD</sequence>
<name>A0AA88LRL8_CHASR</name>
<feature type="region of interest" description="Disordered" evidence="1">
    <location>
        <begin position="1"/>
        <end position="108"/>
    </location>
</feature>
<comment type="caution">
    <text evidence="2">The sequence shown here is derived from an EMBL/GenBank/DDBJ whole genome shotgun (WGS) entry which is preliminary data.</text>
</comment>
<feature type="region of interest" description="Disordered" evidence="1">
    <location>
        <begin position="120"/>
        <end position="162"/>
    </location>
</feature>
<protein>
    <submittedName>
        <fullName evidence="2">Uncharacterized protein</fullName>
    </submittedName>
</protein>